<dbReference type="PROSITE" id="PS50850">
    <property type="entry name" value="MFS"/>
    <property type="match status" value="1"/>
</dbReference>
<dbReference type="Gene3D" id="1.20.1250.20">
    <property type="entry name" value="MFS general substrate transporter like domains"/>
    <property type="match status" value="1"/>
</dbReference>
<evidence type="ECO:0000256" key="2">
    <source>
        <dbReference type="ARBA" id="ARBA00022475"/>
    </source>
</evidence>
<keyword evidence="10" id="KW-1185">Reference proteome</keyword>
<reference evidence="9 10" key="1">
    <citation type="submission" date="2020-11" db="EMBL/GenBank/DDBJ databases">
        <title>Streptomyces spirodelae sp. nov., isolated from duckweed.</title>
        <authorList>
            <person name="Saimee Y."/>
            <person name="Duangmal K."/>
        </authorList>
    </citation>
    <scope>NUCLEOTIDE SEQUENCE [LARGE SCALE GENOMIC DNA]</scope>
    <source>
        <strain evidence="9 10">S16-07</strain>
    </source>
</reference>
<dbReference type="Pfam" id="PF07690">
    <property type="entry name" value="MFS_1"/>
    <property type="match status" value="1"/>
</dbReference>
<keyword evidence="2" id="KW-1003">Cell membrane</keyword>
<dbReference type="InterPro" id="IPR011701">
    <property type="entry name" value="MFS"/>
</dbReference>
<evidence type="ECO:0000256" key="7">
    <source>
        <dbReference type="SAM" id="Phobius"/>
    </source>
</evidence>
<evidence type="ECO:0000256" key="3">
    <source>
        <dbReference type="ARBA" id="ARBA00022692"/>
    </source>
</evidence>
<proteinExistence type="predicted"/>
<evidence type="ECO:0000256" key="4">
    <source>
        <dbReference type="ARBA" id="ARBA00022989"/>
    </source>
</evidence>
<feature type="compositionally biased region" description="Gly residues" evidence="6">
    <location>
        <begin position="494"/>
        <end position="503"/>
    </location>
</feature>
<name>A0ABS3XKQ4_9ACTN</name>
<evidence type="ECO:0000313" key="10">
    <source>
        <dbReference type="Proteomes" id="UP001519064"/>
    </source>
</evidence>
<comment type="caution">
    <text evidence="9">The sequence shown here is derived from an EMBL/GenBank/DDBJ whole genome shotgun (WGS) entry which is preliminary data.</text>
</comment>
<feature type="region of interest" description="Disordered" evidence="6">
    <location>
        <begin position="446"/>
        <end position="526"/>
    </location>
</feature>
<protein>
    <submittedName>
        <fullName evidence="9">MFS transporter</fullName>
    </submittedName>
</protein>
<keyword evidence="3 7" id="KW-0812">Transmembrane</keyword>
<evidence type="ECO:0000313" key="9">
    <source>
        <dbReference type="EMBL" id="MBO8195987.1"/>
    </source>
</evidence>
<dbReference type="InterPro" id="IPR036259">
    <property type="entry name" value="MFS_trans_sf"/>
</dbReference>
<sequence>MTDGKTVGETGAVTGGPADTGSVSDGRFRLVIAGFAVSQYGSFLNMVALNLFVYATTDSALSTGLFMAVRLISGFLAGPACGATVARFGARSVMLWANVLQAAALLALVLAPHGLRAVALFVSAAVVGAGGTLFLVALRGAVPDLVGQRRRAWANSWMATARSGAMVAGFASAGVVVPLLGYTAAFLIDMATFLCCAATVTLLPSSPAFPATPATSREADGEGESESTQAAQGPGASPASRRGLRGRMRGAASVAALTGTPVLLLMVGLRAVDALGSSSHNVALPIYSTAADPDDPAAFVSRFWLCWGLGNVLMQQLIRWYGRRTGKQAGARAFGVGTVVMSVSFILAFAGFPLAAVVPIALVAGAADGLTEVSYVSHLQTLPARVRTPVFGLSATAENFGFGAGMVGVSALLEAFAPLTVVAWSHGAAVAVAGVFLALLALGPRARRSSPDRTSGSLRDSRSTGSATVRRDPAEKGTTGDRHSSDSSTTAGTTGEGGEGSGGRGEDPGGPDADSGDRDGVPASGG</sequence>
<feature type="compositionally biased region" description="Polar residues" evidence="6">
    <location>
        <begin position="452"/>
        <end position="467"/>
    </location>
</feature>
<dbReference type="EMBL" id="JADKMA010000238">
    <property type="protein sequence ID" value="MBO8195987.1"/>
    <property type="molecule type" value="Genomic_DNA"/>
</dbReference>
<feature type="transmembrane region" description="Helical" evidence="7">
    <location>
        <begin position="93"/>
        <end position="111"/>
    </location>
</feature>
<dbReference type="InterPro" id="IPR020846">
    <property type="entry name" value="MFS_dom"/>
</dbReference>
<feature type="transmembrane region" description="Helical" evidence="7">
    <location>
        <begin position="302"/>
        <end position="322"/>
    </location>
</feature>
<feature type="domain" description="Major facilitator superfamily (MFS) profile" evidence="8">
    <location>
        <begin position="27"/>
        <end position="446"/>
    </location>
</feature>
<feature type="region of interest" description="Disordered" evidence="6">
    <location>
        <begin position="211"/>
        <end position="243"/>
    </location>
</feature>
<dbReference type="PANTHER" id="PTHR23513:SF6">
    <property type="entry name" value="MAJOR FACILITATOR SUPERFAMILY ASSOCIATED DOMAIN-CONTAINING PROTEIN"/>
    <property type="match status" value="1"/>
</dbReference>
<feature type="transmembrane region" description="Helical" evidence="7">
    <location>
        <begin position="334"/>
        <end position="367"/>
    </location>
</feature>
<keyword evidence="4 7" id="KW-1133">Transmembrane helix</keyword>
<evidence type="ECO:0000256" key="6">
    <source>
        <dbReference type="SAM" id="MobiDB-lite"/>
    </source>
</evidence>
<feature type="compositionally biased region" description="Basic and acidic residues" evidence="6">
    <location>
        <begin position="469"/>
        <end position="485"/>
    </location>
</feature>
<evidence type="ECO:0000256" key="5">
    <source>
        <dbReference type="ARBA" id="ARBA00023136"/>
    </source>
</evidence>
<keyword evidence="5 7" id="KW-0472">Membrane</keyword>
<organism evidence="9 10">
    <name type="scientific">Streptomyces oryzae</name>
    <dbReference type="NCBI Taxonomy" id="1434886"/>
    <lineage>
        <taxon>Bacteria</taxon>
        <taxon>Bacillati</taxon>
        <taxon>Actinomycetota</taxon>
        <taxon>Actinomycetes</taxon>
        <taxon>Kitasatosporales</taxon>
        <taxon>Streptomycetaceae</taxon>
        <taxon>Streptomyces</taxon>
    </lineage>
</organism>
<evidence type="ECO:0000259" key="8">
    <source>
        <dbReference type="PROSITE" id="PS50850"/>
    </source>
</evidence>
<feature type="transmembrane region" description="Helical" evidence="7">
    <location>
        <begin position="421"/>
        <end position="443"/>
    </location>
</feature>
<comment type="subcellular location">
    <subcellularLocation>
        <location evidence="1">Cell membrane</location>
        <topology evidence="1">Multi-pass membrane protein</topology>
    </subcellularLocation>
</comment>
<feature type="transmembrane region" description="Helical" evidence="7">
    <location>
        <begin position="117"/>
        <end position="138"/>
    </location>
</feature>
<feature type="transmembrane region" description="Helical" evidence="7">
    <location>
        <begin position="159"/>
        <end position="180"/>
    </location>
</feature>
<accession>A0ABS3XKQ4</accession>
<dbReference type="RefSeq" id="WP_209243199.1">
    <property type="nucleotide sequence ID" value="NZ_JADKMA010000238.1"/>
</dbReference>
<feature type="transmembrane region" description="Helical" evidence="7">
    <location>
        <begin position="251"/>
        <end position="272"/>
    </location>
</feature>
<dbReference type="SUPFAM" id="SSF103473">
    <property type="entry name" value="MFS general substrate transporter"/>
    <property type="match status" value="1"/>
</dbReference>
<evidence type="ECO:0000256" key="1">
    <source>
        <dbReference type="ARBA" id="ARBA00004651"/>
    </source>
</evidence>
<dbReference type="Proteomes" id="UP001519064">
    <property type="component" value="Unassembled WGS sequence"/>
</dbReference>
<feature type="transmembrane region" description="Helical" evidence="7">
    <location>
        <begin position="65"/>
        <end position="86"/>
    </location>
</feature>
<feature type="transmembrane region" description="Helical" evidence="7">
    <location>
        <begin position="30"/>
        <end position="53"/>
    </location>
</feature>
<gene>
    <name evidence="9" type="ORF">ITI46_30715</name>
</gene>
<dbReference type="PANTHER" id="PTHR23513">
    <property type="entry name" value="INTEGRAL MEMBRANE EFFLUX PROTEIN-RELATED"/>
    <property type="match status" value="1"/>
</dbReference>